<dbReference type="SUPFAM" id="SSF54556">
    <property type="entry name" value="Chitinase insertion domain"/>
    <property type="match status" value="1"/>
</dbReference>
<dbReference type="PANTHER" id="PTHR11177:SF235">
    <property type="entry name" value="CHITINASE-LIKE PROTEIN IDGF1-RELATED"/>
    <property type="match status" value="1"/>
</dbReference>
<dbReference type="InterPro" id="IPR036508">
    <property type="entry name" value="Chitin-bd_dom_sf"/>
</dbReference>
<evidence type="ECO:0008006" key="7">
    <source>
        <dbReference type="Google" id="ProtNLM"/>
    </source>
</evidence>
<dbReference type="InterPro" id="IPR011583">
    <property type="entry name" value="Chitinase_II/V-like_cat"/>
</dbReference>
<dbReference type="PROSITE" id="PS51910">
    <property type="entry name" value="GH18_2"/>
    <property type="match status" value="1"/>
</dbReference>
<dbReference type="Gene3D" id="3.10.50.10">
    <property type="match status" value="1"/>
</dbReference>
<dbReference type="SUPFAM" id="SSF57625">
    <property type="entry name" value="Invertebrate chitin-binding proteins"/>
    <property type="match status" value="3"/>
</dbReference>
<dbReference type="SMART" id="SM00494">
    <property type="entry name" value="ChtBD2"/>
    <property type="match status" value="3"/>
</dbReference>
<dbReference type="GO" id="GO:0004568">
    <property type="term" value="F:chitinase activity"/>
    <property type="evidence" value="ECO:0007669"/>
    <property type="project" value="TreeGrafter"/>
</dbReference>
<sequence length="2487" mass="266390">MNNHNIKKKSASHDCMASIERQLIKKEVKTFWTHRRTDPVERTDHATSPPREITSFLVAVRIKEEIAAIRQQMTRRVIENLRERSEQCLRNSGSCQGPTPSKVVLCYYEGHVALERLDPCLCSHLVLTSAATINPQNYTLNFTTDVRKATRELRRRNSDLQVLVSVGGSRVPTETAEALVKSADRRAAFASSVARNIQDADLNGVELDFRLDAPTEKSVHVNRTLLKVLRDFFPYFLRFQSDLEKHSIAARVIGFDFRANPRRNVLSFVMGLLRKEMRVERSHRSRRDYAVFEQVDDISTTAWTPPRRYGTRDVRRAEPGVTVPHRTILRSVRTDTQNDATAMLRQRYLALEGRTSSNRLLLISVPTQPEILVKRFDIKTLTKYVDYFTIPSHNLTDHSENGVTYHPSRLMGLADILNTDSLLDLLTGLGAPHEKLIISIPATVTQFTLTDAKQNTPRSPAADGPVHLTQTELCTLISAGGWTIERDEDLTAPYAFKNTTWLAFDDSISVGIKSKYVLLRDLAGAAVHTVDNADWSGACMEDNSTDIRAPRLLYRLYDAFTALARKSRGALLDTLQEDIRTSTLLTFSGDVQLSPYRIVRIIDNQGAVRVVRKDARTEFECSRQGYFRHPLGCNRFYRCVKFNQYSADFTVFEYDCPSGLAFDERWEVCVWPGSLPEGACQGSSEIAPVPRARYTCPNTEGYYADPENCRWFFACLDHARDGVTPLTAYEFRCPFGLVFDEQNLLCQWPWLVDGCGNSGLFARNYFGAAAFGNAARRGYVSAAGETPGLTLVATGDLGLRSGVGVTSSVVPAVLRNGAGPDAGYATDGILFTDVNAGANAGTLPTYVAGASRGKVKYSGASGEQIANSYILGRKETASLGHAGSYNEGRHISSYASFPDSYVSGGRIENSDGYVLGEHFGVHQIGTGFGVRSGGPSDTSDTPTAGIIADTESSDVGTFYSSSDEHHNEGEYFSGSVLSSTPTPTVVKGTNIPVFPVTTLKKPNVAQISIVQPIAIHKHTAVETPQVPVVPVTTFSRPSVAKVEPAAVPVVTYQHTAVETPQAPVVPITTFSRPSVAKVEPAAVPVVTYQRTAVETPQAPVVPITTFSRPSVAKVEPAAVPVVTYQHTAVETPQAPVAPITTFSRPSVAKVEPAAVPVVTYQRTAVETPQAPVVPITTFSRPSVAKVEPAAVPVVTYQHTAVETPQAPVVPVTSFTRPSVAKVEPAAVPVVTYQQTAVETPQAPVVPVTTFSRPSVAKVEPAAVPVVTYQHTAVETPQAPVVPVTSFTRPAVAKVEPAAVPVATYQQTVVETRQAPVVPVTSFTRPAVAKVEPAVVPVVTYQQIVAESPEKAAIPVYPAVTPLQQAVPVTPHVKGPTVSQTSIVDTAPLTTYLEDTPVVPAVSIRTRLQPVSYHTPNIPVAKPIVPVVNTYLSTPVPTVPPIQSDFAEIGSARFAATHDKKEHSFHRRPFVSVATDGAAGISIPLVSPNVDTFGVVVNDNTAQVTPAPAIKNDVFPSGHSYTTPATSIFTSSSVPLLPIPNNSSSGYVSSTPAPSILVGSSIPVAPVRKSQTATGHYSYSGPAISVFTGTPPSVTPFPVLQSRVSAGTYAAPAVSSVRYSYSSPAPTVFTSGAVSLNAAPPFRQNGESYSFQSSGTVTADTIPLKNTRVTPTVGYSYPKPSTPFITRTAATSRGAPLDSELRPALLHSSIGLASGLEIPSSTAGPTTISSVTTKPYITRVGVTAFISPPTSNIQTANAHDNTYVPSSATVSPDILIPTGHTLNQKDILSYTVEPIHSVPFVDGRFGARTSNEYRKSAVSYHGAVGREKFVPQINVTYRASPATAYTAGSSFIYDVGQAQRHGRPYSGHVSSTTFPVTSASGPSANFISSTTRPVTYTPVVPPKSYATVSPAVKTTYISSTLPIASVTSAPVLQSTSSDYKDLEGYGLRVGQSASRRKPTIKTPINYDNENVEVLLDKYSGKFGGLLDNNKEGFISEVINDDLADLSKSRVSQGGIGDTLQRGNVDSVGLSGLNGRHETIAGYSDEGSNTVFGTRTGFSTTSATSTGSSTLRTTADGAYISTTASPSRGGPRGKIRYGTNTNIDADGGIGYEAITVEQEGTKSRSKEEPVVVITRLSDVNPLLIAKLGAQCTCKSNTVTLKRPGGYPRGGNAGSKLLPISSPTFQDDISSRSETYNVPEHVPSAPLPGSNIVTGSSPDITLGLNDGIPSLTSVNLDPVSFAIPKASEFLKAIGQDETGVTPAAAVLVTTFRPHTKLPEVKHTTAKPVNIASPVRPTTDARSRGGLHVVSTPLVPLVEVSPRIPTTIGVTSHSRAQVPLVVSTTALPIQVTGVPDIRRDASVSGAHPKTGCPDSSVEVAGSARGLDVDGRARGAPARVAIGAGRSFDRYGPGGWRGLDETLQGSVDCQRAGLFRHPKYCNKFYACHWDEWKGRYTLHVFNCPVHLAYDSSLGACNWPSKGPACSDDTLLV</sequence>
<evidence type="ECO:0000313" key="5">
    <source>
        <dbReference type="EMBL" id="GFG35270.1"/>
    </source>
</evidence>
<evidence type="ECO:0000259" key="3">
    <source>
        <dbReference type="PROSITE" id="PS50940"/>
    </source>
</evidence>
<comment type="caution">
    <text evidence="5">The sequence shown here is derived from an EMBL/GenBank/DDBJ whole genome shotgun (WGS) entry which is preliminary data.</text>
</comment>
<dbReference type="GO" id="GO:0006032">
    <property type="term" value="P:chitin catabolic process"/>
    <property type="evidence" value="ECO:0007669"/>
    <property type="project" value="TreeGrafter"/>
</dbReference>
<reference evidence="6" key="1">
    <citation type="submission" date="2020-01" db="EMBL/GenBank/DDBJ databases">
        <title>Draft genome sequence of the Termite Coptotermes fromosanus.</title>
        <authorList>
            <person name="Itakura S."/>
            <person name="Yosikawa Y."/>
            <person name="Umezawa K."/>
        </authorList>
    </citation>
    <scope>NUCLEOTIDE SEQUENCE [LARGE SCALE GENOMIC DNA]</scope>
</reference>
<organism evidence="5 6">
    <name type="scientific">Coptotermes formosanus</name>
    <name type="common">Formosan subterranean termite</name>
    <dbReference type="NCBI Taxonomy" id="36987"/>
    <lineage>
        <taxon>Eukaryota</taxon>
        <taxon>Metazoa</taxon>
        <taxon>Ecdysozoa</taxon>
        <taxon>Arthropoda</taxon>
        <taxon>Hexapoda</taxon>
        <taxon>Insecta</taxon>
        <taxon>Pterygota</taxon>
        <taxon>Neoptera</taxon>
        <taxon>Polyneoptera</taxon>
        <taxon>Dictyoptera</taxon>
        <taxon>Blattodea</taxon>
        <taxon>Blattoidea</taxon>
        <taxon>Termitoidae</taxon>
        <taxon>Rhinotermitidae</taxon>
        <taxon>Coptotermes</taxon>
    </lineage>
</organism>
<dbReference type="SUPFAM" id="SSF51445">
    <property type="entry name" value="(Trans)glycosidases"/>
    <property type="match status" value="2"/>
</dbReference>
<name>A0A6L2PUH5_COPFO</name>
<gene>
    <name evidence="5" type="ORF">Cfor_06555</name>
</gene>
<evidence type="ECO:0000256" key="1">
    <source>
        <dbReference type="ARBA" id="ARBA00009121"/>
    </source>
</evidence>
<evidence type="ECO:0000256" key="2">
    <source>
        <dbReference type="ARBA" id="ARBA00022669"/>
    </source>
</evidence>
<dbReference type="PANTHER" id="PTHR11177">
    <property type="entry name" value="CHITINASE"/>
    <property type="match status" value="1"/>
</dbReference>
<dbReference type="Proteomes" id="UP000502823">
    <property type="component" value="Unassembled WGS sequence"/>
</dbReference>
<dbReference type="OrthoDB" id="76388at2759"/>
<proteinExistence type="inferred from homology"/>
<dbReference type="GO" id="GO:0008061">
    <property type="term" value="F:chitin binding"/>
    <property type="evidence" value="ECO:0007669"/>
    <property type="project" value="UniProtKB-KW"/>
</dbReference>
<dbReference type="Pfam" id="PF01607">
    <property type="entry name" value="CBM_14"/>
    <property type="match status" value="3"/>
</dbReference>
<dbReference type="InterPro" id="IPR002557">
    <property type="entry name" value="Chitin-bd_dom"/>
</dbReference>
<dbReference type="Gene3D" id="2.170.140.10">
    <property type="entry name" value="Chitin binding domain"/>
    <property type="match status" value="3"/>
</dbReference>
<comment type="similarity">
    <text evidence="1">Belongs to the glycosyl hydrolase 18 family. Chitinase class II subfamily.</text>
</comment>
<evidence type="ECO:0000259" key="4">
    <source>
        <dbReference type="PROSITE" id="PS51910"/>
    </source>
</evidence>
<keyword evidence="6" id="KW-1185">Reference proteome</keyword>
<protein>
    <recommendedName>
        <fullName evidence="7">Chitinase</fullName>
    </recommendedName>
</protein>
<dbReference type="GO" id="GO:0005975">
    <property type="term" value="P:carbohydrate metabolic process"/>
    <property type="evidence" value="ECO:0007669"/>
    <property type="project" value="InterPro"/>
</dbReference>
<feature type="domain" description="Chitin-binding type-2" evidence="3">
    <location>
        <begin position="693"/>
        <end position="757"/>
    </location>
</feature>
<keyword evidence="2" id="KW-0147">Chitin-binding</keyword>
<evidence type="ECO:0000313" key="6">
    <source>
        <dbReference type="Proteomes" id="UP000502823"/>
    </source>
</evidence>
<feature type="domain" description="GH18" evidence="4">
    <location>
        <begin position="102"/>
        <end position="557"/>
    </location>
</feature>
<dbReference type="EMBL" id="BLKM01005747">
    <property type="protein sequence ID" value="GFG35270.1"/>
    <property type="molecule type" value="Genomic_DNA"/>
</dbReference>
<accession>A0A6L2PUH5</accession>
<feature type="domain" description="Chitin-binding type-2" evidence="3">
    <location>
        <begin position="618"/>
        <end position="682"/>
    </location>
</feature>
<dbReference type="InParanoid" id="A0A6L2PUH5"/>
<dbReference type="Pfam" id="PF00704">
    <property type="entry name" value="Glyco_hydro_18"/>
    <property type="match status" value="2"/>
</dbReference>
<dbReference type="InterPro" id="IPR029070">
    <property type="entry name" value="Chitinase_insertion_sf"/>
</dbReference>
<dbReference type="SMART" id="SM00636">
    <property type="entry name" value="Glyco_18"/>
    <property type="match status" value="1"/>
</dbReference>
<dbReference type="PROSITE" id="PS50940">
    <property type="entry name" value="CHIT_BIND_II"/>
    <property type="match status" value="3"/>
</dbReference>
<dbReference type="Gene3D" id="3.20.20.80">
    <property type="entry name" value="Glycosidases"/>
    <property type="match status" value="2"/>
</dbReference>
<dbReference type="InterPro" id="IPR050314">
    <property type="entry name" value="Glycosyl_Hydrlase_18"/>
</dbReference>
<dbReference type="InterPro" id="IPR001223">
    <property type="entry name" value="Glyco_hydro18_cat"/>
</dbReference>
<dbReference type="InterPro" id="IPR017853">
    <property type="entry name" value="GH"/>
</dbReference>
<feature type="domain" description="Chitin-binding type-2" evidence="3">
    <location>
        <begin position="2421"/>
        <end position="2482"/>
    </location>
</feature>
<dbReference type="GO" id="GO:0005576">
    <property type="term" value="C:extracellular region"/>
    <property type="evidence" value="ECO:0007669"/>
    <property type="project" value="InterPro"/>
</dbReference>